<dbReference type="GO" id="GO:0016787">
    <property type="term" value="F:hydrolase activity"/>
    <property type="evidence" value="ECO:0007669"/>
    <property type="project" value="UniProtKB-KW"/>
</dbReference>
<dbReference type="Gene3D" id="3.40.50.850">
    <property type="entry name" value="Isochorismatase-like"/>
    <property type="match status" value="1"/>
</dbReference>
<dbReference type="SUPFAM" id="SSF52499">
    <property type="entry name" value="Isochorismatase-like hydrolases"/>
    <property type="match status" value="1"/>
</dbReference>
<keyword evidence="1" id="KW-0378">Hydrolase</keyword>
<geneLocation type="plasmid" evidence="3">
    <name>pLM19O2</name>
</geneLocation>
<dbReference type="AlphaFoldDB" id="A0A0D5A177"/>
<organism evidence="3">
    <name type="scientific">Ochrobactrum sp. LM19</name>
    <dbReference type="NCBI Taxonomy" id="1449781"/>
    <lineage>
        <taxon>Bacteria</taxon>
        <taxon>Pseudomonadati</taxon>
        <taxon>Pseudomonadota</taxon>
        <taxon>Alphaproteobacteria</taxon>
        <taxon>Hyphomicrobiales</taxon>
        <taxon>Brucellaceae</taxon>
        <taxon>Brucella/Ochrobactrum group</taxon>
        <taxon>Ochrobactrum</taxon>
    </lineage>
</organism>
<name>A0A0D5A177_9HYPH</name>
<dbReference type="CDD" id="cd01014">
    <property type="entry name" value="nicotinamidase_related"/>
    <property type="match status" value="1"/>
</dbReference>
<evidence type="ECO:0000313" key="3">
    <source>
        <dbReference type="EMBL" id="AJW29958.1"/>
    </source>
</evidence>
<dbReference type="Pfam" id="PF00857">
    <property type="entry name" value="Isochorismatase"/>
    <property type="match status" value="1"/>
</dbReference>
<protein>
    <submittedName>
        <fullName evidence="3">Isochorismatase</fullName>
    </submittedName>
</protein>
<evidence type="ECO:0000259" key="2">
    <source>
        <dbReference type="Pfam" id="PF00857"/>
    </source>
</evidence>
<dbReference type="InterPro" id="IPR050272">
    <property type="entry name" value="Isochorismatase-like_hydrls"/>
</dbReference>
<dbReference type="PANTHER" id="PTHR43540">
    <property type="entry name" value="PEROXYUREIDOACRYLATE/UREIDOACRYLATE AMIDOHYDROLASE-RELATED"/>
    <property type="match status" value="1"/>
</dbReference>
<dbReference type="EMBL" id="KM659092">
    <property type="protein sequence ID" value="AJW29958.1"/>
    <property type="molecule type" value="Genomic_DNA"/>
</dbReference>
<reference evidence="3" key="1">
    <citation type="submission" date="2014-09" db="EMBL/GenBank/DDBJ databases">
        <title>The mobilome of the heavy metals and metalloids hypertolerant bacteria from the Lubin copper mine (Poland).</title>
        <authorList>
            <person name="Dziewit L."/>
            <person name="Bartosik D."/>
        </authorList>
    </citation>
    <scope>NUCLEOTIDE SEQUENCE</scope>
    <source>
        <plasmid evidence="3">pLM19O2</plasmid>
    </source>
</reference>
<keyword evidence="3" id="KW-0614">Plasmid</keyword>
<dbReference type="InterPro" id="IPR000868">
    <property type="entry name" value="Isochorismatase-like_dom"/>
</dbReference>
<feature type="domain" description="Isochorismatase-like" evidence="2">
    <location>
        <begin position="23"/>
        <end position="170"/>
    </location>
</feature>
<sequence length="196" mass="20745">MPKTTLRELNGFDQTPASLSKATLILVDYQNTYTRGVMELDGWESALKSAAQLLSAARAAGTKIIHVVNDGGEETPYDIRTEIGQIHPSVAPIEGEPVVIKKVPNGFIGTDLAKHVDEAGNENVIIAGFMTHMCVTFTTEGAFLRGNRPTVVADACATRDIRTPIGDVSASGLHKSALATITDLYGVVVPSAAALK</sequence>
<dbReference type="InterPro" id="IPR036380">
    <property type="entry name" value="Isochorismatase-like_sf"/>
</dbReference>
<proteinExistence type="predicted"/>
<accession>A0A0D5A177</accession>
<dbReference type="RefSeq" id="WP_181377372.1">
    <property type="nucleotide sequence ID" value="NZ_KM659092.1"/>
</dbReference>
<dbReference type="PANTHER" id="PTHR43540:SF15">
    <property type="entry name" value="BLR5631 PROTEIN"/>
    <property type="match status" value="1"/>
</dbReference>
<gene>
    <name evidence="3" type="ORF">pLM19O2_p13</name>
</gene>
<evidence type="ECO:0000256" key="1">
    <source>
        <dbReference type="ARBA" id="ARBA00022801"/>
    </source>
</evidence>